<comment type="similarity">
    <text evidence="3">Belongs to the expansin family.</text>
</comment>
<evidence type="ECO:0000259" key="5">
    <source>
        <dbReference type="PROSITE" id="PS50843"/>
    </source>
</evidence>
<accession>A0AA88X6Y0</accession>
<dbReference type="InterPro" id="IPR036908">
    <property type="entry name" value="RlpA-like_sf"/>
</dbReference>
<dbReference type="SUPFAM" id="SSF49590">
    <property type="entry name" value="PHL pollen allergen"/>
    <property type="match status" value="1"/>
</dbReference>
<comment type="subcellular location">
    <subcellularLocation>
        <location evidence="1">Secreted</location>
    </subcellularLocation>
</comment>
<dbReference type="InterPro" id="IPR007117">
    <property type="entry name" value="Expansin_CBD"/>
</dbReference>
<protein>
    <recommendedName>
        <fullName evidence="8">Expansin-B15</fullName>
    </recommendedName>
</protein>
<comment type="caution">
    <text evidence="6">The sequence shown here is derived from an EMBL/GenBank/DDBJ whole genome shotgun (WGS) entry which is preliminary data.</text>
</comment>
<dbReference type="Proteomes" id="UP001188597">
    <property type="component" value="Unassembled WGS sequence"/>
</dbReference>
<dbReference type="InterPro" id="IPR036749">
    <property type="entry name" value="Expansin_CBD_sf"/>
</dbReference>
<sequence length="279" mass="29509">LAMATSHLLSSPRFLTSCLVAFFCFSKLCLCFNPKHFNLSTMAAHWSSAGATWYGSPDGAGSDGGACGYGNTVSQAPFSSMITSVGPSLYKLGKECGACYQIKCTMHPSCSGKPARVVITDSCPGGPCASDSAHFDLSGTAFGAMAKPGEEGNLRNAGVLQIRYARVACDYSGKTIAFHVDQGSNPNYIAVVVEFEDGDGDLAGVYLKEGNAGSEQGHEWRGMQQSWGAVWKLDAGSELQPPLSIRLTSQYSGQTLVAKDVIPKGWVPGATYRSLVNYI</sequence>
<dbReference type="InterPro" id="IPR005795">
    <property type="entry name" value="LolPI"/>
</dbReference>
<dbReference type="InterPro" id="IPR007112">
    <property type="entry name" value="Expansin/allergen_DPBB_dom"/>
</dbReference>
<evidence type="ECO:0000259" key="4">
    <source>
        <dbReference type="PROSITE" id="PS50842"/>
    </source>
</evidence>
<feature type="domain" description="Expansin-like EG45" evidence="4">
    <location>
        <begin position="64"/>
        <end position="174"/>
    </location>
</feature>
<dbReference type="PANTHER" id="PTHR31692:SF49">
    <property type="entry name" value="EXPANSIN-B15-LIKE"/>
    <property type="match status" value="1"/>
</dbReference>
<dbReference type="InterPro" id="IPR009009">
    <property type="entry name" value="RlpA-like_DPBB"/>
</dbReference>
<name>A0AA88X6Y0_9ASTE</name>
<proteinExistence type="inferred from homology"/>
<evidence type="ECO:0000313" key="6">
    <source>
        <dbReference type="EMBL" id="KAK3033245.1"/>
    </source>
</evidence>
<dbReference type="PROSITE" id="PS50842">
    <property type="entry name" value="EXPANSIN_EG45"/>
    <property type="match status" value="1"/>
</dbReference>
<evidence type="ECO:0000256" key="1">
    <source>
        <dbReference type="ARBA" id="ARBA00004613"/>
    </source>
</evidence>
<organism evidence="6 7">
    <name type="scientific">Escallonia herrerae</name>
    <dbReference type="NCBI Taxonomy" id="1293975"/>
    <lineage>
        <taxon>Eukaryota</taxon>
        <taxon>Viridiplantae</taxon>
        <taxon>Streptophyta</taxon>
        <taxon>Embryophyta</taxon>
        <taxon>Tracheophyta</taxon>
        <taxon>Spermatophyta</taxon>
        <taxon>Magnoliopsida</taxon>
        <taxon>eudicotyledons</taxon>
        <taxon>Gunneridae</taxon>
        <taxon>Pentapetalae</taxon>
        <taxon>asterids</taxon>
        <taxon>campanulids</taxon>
        <taxon>Escalloniales</taxon>
        <taxon>Escalloniaceae</taxon>
        <taxon>Escallonia</taxon>
    </lineage>
</organism>
<dbReference type="GO" id="GO:0009653">
    <property type="term" value="P:anatomical structure morphogenesis"/>
    <property type="evidence" value="ECO:0007669"/>
    <property type="project" value="UniProtKB-ARBA"/>
</dbReference>
<feature type="domain" description="Expansin-like CBD" evidence="5">
    <location>
        <begin position="187"/>
        <end position="274"/>
    </location>
</feature>
<evidence type="ECO:0000256" key="2">
    <source>
        <dbReference type="ARBA" id="ARBA00022525"/>
    </source>
</evidence>
<feature type="non-terminal residue" evidence="6">
    <location>
        <position position="1"/>
    </location>
</feature>
<dbReference type="Gene3D" id="2.60.40.760">
    <property type="entry name" value="Expansin, cellulose-binding-like domain"/>
    <property type="match status" value="1"/>
</dbReference>
<dbReference type="AlphaFoldDB" id="A0AA88X6Y0"/>
<dbReference type="CDD" id="cd22275">
    <property type="entry name" value="DPBB_EXPB_N"/>
    <property type="match status" value="1"/>
</dbReference>
<evidence type="ECO:0000313" key="7">
    <source>
        <dbReference type="Proteomes" id="UP001188597"/>
    </source>
</evidence>
<keyword evidence="2" id="KW-0964">Secreted</keyword>
<dbReference type="Pfam" id="PF03330">
    <property type="entry name" value="DPBB_1"/>
    <property type="match status" value="1"/>
</dbReference>
<dbReference type="SMART" id="SM00837">
    <property type="entry name" value="DPBB_1"/>
    <property type="match status" value="1"/>
</dbReference>
<dbReference type="PRINTS" id="PR00829">
    <property type="entry name" value="LOLP1ALLERGN"/>
</dbReference>
<evidence type="ECO:0000256" key="3">
    <source>
        <dbReference type="RuleBase" id="RU003460"/>
    </source>
</evidence>
<dbReference type="Pfam" id="PF01357">
    <property type="entry name" value="Expansin_C"/>
    <property type="match status" value="1"/>
</dbReference>
<dbReference type="PRINTS" id="PR01225">
    <property type="entry name" value="EXPANSNFAMLY"/>
</dbReference>
<dbReference type="EMBL" id="JAVXUP010000241">
    <property type="protein sequence ID" value="KAK3033245.1"/>
    <property type="molecule type" value="Genomic_DNA"/>
</dbReference>
<reference evidence="6" key="1">
    <citation type="submission" date="2022-12" db="EMBL/GenBank/DDBJ databases">
        <title>Draft genome assemblies for two species of Escallonia (Escalloniales).</title>
        <authorList>
            <person name="Chanderbali A."/>
            <person name="Dervinis C."/>
            <person name="Anghel I."/>
            <person name="Soltis D."/>
            <person name="Soltis P."/>
            <person name="Zapata F."/>
        </authorList>
    </citation>
    <scope>NUCLEOTIDE SEQUENCE</scope>
    <source>
        <strain evidence="6">UCBG64.0493</strain>
        <tissue evidence="6">Leaf</tissue>
    </source>
</reference>
<keyword evidence="7" id="KW-1185">Reference proteome</keyword>
<dbReference type="SUPFAM" id="SSF50685">
    <property type="entry name" value="Barwin-like endoglucanases"/>
    <property type="match status" value="1"/>
</dbReference>
<dbReference type="PROSITE" id="PS50843">
    <property type="entry name" value="EXPANSIN_CBD"/>
    <property type="match status" value="1"/>
</dbReference>
<dbReference type="PANTHER" id="PTHR31692">
    <property type="entry name" value="EXPANSIN-B3"/>
    <property type="match status" value="1"/>
</dbReference>
<dbReference type="GO" id="GO:0005576">
    <property type="term" value="C:extracellular region"/>
    <property type="evidence" value="ECO:0007669"/>
    <property type="project" value="UniProtKB-SubCell"/>
</dbReference>
<gene>
    <name evidence="6" type="ORF">RJ639_033125</name>
</gene>
<evidence type="ECO:0008006" key="8">
    <source>
        <dbReference type="Google" id="ProtNLM"/>
    </source>
</evidence>
<dbReference type="Gene3D" id="2.40.40.10">
    <property type="entry name" value="RlpA-like domain"/>
    <property type="match status" value="1"/>
</dbReference>
<dbReference type="InterPro" id="IPR007118">
    <property type="entry name" value="Expan_Lol_pI"/>
</dbReference>